<dbReference type="Gene3D" id="3.40.33.10">
    <property type="entry name" value="CAP"/>
    <property type="match status" value="1"/>
</dbReference>
<dbReference type="InterPro" id="IPR014044">
    <property type="entry name" value="CAP_dom"/>
</dbReference>
<evidence type="ECO:0000256" key="1">
    <source>
        <dbReference type="SAM" id="SignalP"/>
    </source>
</evidence>
<feature type="domain" description="SCP" evidence="2">
    <location>
        <begin position="22"/>
        <end position="125"/>
    </location>
</feature>
<proteinExistence type="predicted"/>
<organism evidence="3">
    <name type="scientific">Mesocestoides corti</name>
    <name type="common">Flatworm</name>
    <dbReference type="NCBI Taxonomy" id="53468"/>
    <lineage>
        <taxon>Eukaryota</taxon>
        <taxon>Metazoa</taxon>
        <taxon>Spiralia</taxon>
        <taxon>Lophotrochozoa</taxon>
        <taxon>Platyhelminthes</taxon>
        <taxon>Cestoda</taxon>
        <taxon>Eucestoda</taxon>
        <taxon>Cyclophyllidea</taxon>
        <taxon>Mesocestoididae</taxon>
        <taxon>Mesocestoides</taxon>
    </lineage>
</organism>
<evidence type="ECO:0000313" key="3">
    <source>
        <dbReference type="WBParaSite" id="MCU_005391-RA"/>
    </source>
</evidence>
<reference evidence="3" key="1">
    <citation type="submission" date="2019-11" db="UniProtKB">
        <authorList>
            <consortium name="WormBaseParasite"/>
        </authorList>
    </citation>
    <scope>IDENTIFICATION</scope>
</reference>
<sequence length="128" mass="14901">MRTLIYLVALIWSATAEVPTPEQRKEILELHTNLRESVQPHASNMMLMTYSTELEAITYNWIANCSFITPHPDTLPGDVVDIGEDVEDGMLTIVEMVKRFASEKRFYNYDRNRCTEYCYNYKHVSESV</sequence>
<feature type="signal peptide" evidence="1">
    <location>
        <begin position="1"/>
        <end position="16"/>
    </location>
</feature>
<name>A0A5K3F7M4_MESCO</name>
<dbReference type="InterPro" id="IPR035940">
    <property type="entry name" value="CAP_sf"/>
</dbReference>
<dbReference type="SMART" id="SM00198">
    <property type="entry name" value="SCP"/>
    <property type="match status" value="1"/>
</dbReference>
<dbReference type="AlphaFoldDB" id="A0A5K3F7M4"/>
<dbReference type="SUPFAM" id="SSF55797">
    <property type="entry name" value="PR-1-like"/>
    <property type="match status" value="1"/>
</dbReference>
<keyword evidence="1" id="KW-0732">Signal</keyword>
<dbReference type="WBParaSite" id="MCU_005391-RA">
    <property type="protein sequence ID" value="MCU_005391-RA"/>
    <property type="gene ID" value="MCU_005391"/>
</dbReference>
<feature type="chain" id="PRO_5024311122" evidence="1">
    <location>
        <begin position="17"/>
        <end position="128"/>
    </location>
</feature>
<accession>A0A5K3F7M4</accession>
<protein>
    <submittedName>
        <fullName evidence="3">SCP domain-containing protein</fullName>
    </submittedName>
</protein>
<evidence type="ECO:0000259" key="2">
    <source>
        <dbReference type="SMART" id="SM00198"/>
    </source>
</evidence>